<name>A0A8H7BDF1_9PLEO</name>
<dbReference type="SUPFAM" id="SSF52540">
    <property type="entry name" value="P-loop containing nucleoside triphosphate hydrolases"/>
    <property type="match status" value="1"/>
</dbReference>
<evidence type="ECO:0008006" key="6">
    <source>
        <dbReference type="Google" id="ProtNLM"/>
    </source>
</evidence>
<organism evidence="4 5">
    <name type="scientific">Alternaria burnsii</name>
    <dbReference type="NCBI Taxonomy" id="1187904"/>
    <lineage>
        <taxon>Eukaryota</taxon>
        <taxon>Fungi</taxon>
        <taxon>Dikarya</taxon>
        <taxon>Ascomycota</taxon>
        <taxon>Pezizomycotina</taxon>
        <taxon>Dothideomycetes</taxon>
        <taxon>Pleosporomycetidae</taxon>
        <taxon>Pleosporales</taxon>
        <taxon>Pleosporineae</taxon>
        <taxon>Pleosporaceae</taxon>
        <taxon>Alternaria</taxon>
        <taxon>Alternaria sect. Alternaria</taxon>
    </lineage>
</organism>
<reference evidence="4" key="2">
    <citation type="submission" date="2020-08" db="EMBL/GenBank/DDBJ databases">
        <title>Draft Genome Sequence of Cumin Blight Pathogen Alternaria burnsii.</title>
        <authorList>
            <person name="Feng Z."/>
        </authorList>
    </citation>
    <scope>NUCLEOTIDE SEQUENCE</scope>
    <source>
        <strain evidence="4">CBS107.38</strain>
    </source>
</reference>
<comment type="caution">
    <text evidence="4">The sequence shown here is derived from an EMBL/GenBank/DDBJ whole genome shotgun (WGS) entry which is preliminary data.</text>
</comment>
<gene>
    <name evidence="4" type="ORF">GT037_001443</name>
</gene>
<evidence type="ECO:0000259" key="2">
    <source>
        <dbReference type="Pfam" id="PF00004"/>
    </source>
</evidence>
<feature type="compositionally biased region" description="Polar residues" evidence="1">
    <location>
        <begin position="50"/>
        <end position="59"/>
    </location>
</feature>
<evidence type="ECO:0000313" key="4">
    <source>
        <dbReference type="EMBL" id="KAF7679792.1"/>
    </source>
</evidence>
<protein>
    <recommendedName>
        <fullName evidence="6">ATPase AAA-type core domain-containing protein</fullName>
    </recommendedName>
</protein>
<dbReference type="InterPro" id="IPR027417">
    <property type="entry name" value="P-loop_NTPase"/>
</dbReference>
<dbReference type="PANTHER" id="PTHR46411:SF3">
    <property type="entry name" value="AAA+ ATPASE DOMAIN-CONTAINING PROTEIN"/>
    <property type="match status" value="1"/>
</dbReference>
<evidence type="ECO:0000259" key="3">
    <source>
        <dbReference type="Pfam" id="PF23232"/>
    </source>
</evidence>
<feature type="compositionally biased region" description="Basic and acidic residues" evidence="1">
    <location>
        <begin position="1"/>
        <end position="15"/>
    </location>
</feature>
<dbReference type="InterPro" id="IPR003959">
    <property type="entry name" value="ATPase_AAA_core"/>
</dbReference>
<feature type="domain" description="AAA+ ATPase lid" evidence="3">
    <location>
        <begin position="304"/>
        <end position="361"/>
    </location>
</feature>
<dbReference type="EMBL" id="JAAABM010000002">
    <property type="protein sequence ID" value="KAF7679792.1"/>
    <property type="molecule type" value="Genomic_DNA"/>
</dbReference>
<dbReference type="GO" id="GO:0005524">
    <property type="term" value="F:ATP binding"/>
    <property type="evidence" value="ECO:0007669"/>
    <property type="project" value="InterPro"/>
</dbReference>
<dbReference type="GO" id="GO:0016887">
    <property type="term" value="F:ATP hydrolysis activity"/>
    <property type="evidence" value="ECO:0007669"/>
    <property type="project" value="InterPro"/>
</dbReference>
<feature type="region of interest" description="Disordered" evidence="1">
    <location>
        <begin position="1"/>
        <end position="20"/>
    </location>
</feature>
<dbReference type="InterPro" id="IPR056599">
    <property type="entry name" value="AAA_lid_fung"/>
</dbReference>
<dbReference type="Pfam" id="PF00004">
    <property type="entry name" value="AAA"/>
    <property type="match status" value="1"/>
</dbReference>
<feature type="compositionally biased region" description="Acidic residues" evidence="1">
    <location>
        <begin position="93"/>
        <end position="103"/>
    </location>
</feature>
<accession>A0A8H7BDF1</accession>
<dbReference type="Pfam" id="PF23232">
    <property type="entry name" value="AAA_lid_13"/>
    <property type="match status" value="1"/>
</dbReference>
<dbReference type="Proteomes" id="UP000596902">
    <property type="component" value="Unassembled WGS sequence"/>
</dbReference>
<evidence type="ECO:0000256" key="1">
    <source>
        <dbReference type="SAM" id="MobiDB-lite"/>
    </source>
</evidence>
<dbReference type="GeneID" id="62199668"/>
<dbReference type="RefSeq" id="XP_038789782.1">
    <property type="nucleotide sequence ID" value="XM_038926490.1"/>
</dbReference>
<dbReference type="AlphaFoldDB" id="A0A8H7BDF1"/>
<dbReference type="Gene3D" id="3.40.50.300">
    <property type="entry name" value="P-loop containing nucleotide triphosphate hydrolases"/>
    <property type="match status" value="1"/>
</dbReference>
<keyword evidence="5" id="KW-1185">Reference proteome</keyword>
<evidence type="ECO:0000313" key="5">
    <source>
        <dbReference type="Proteomes" id="UP000596902"/>
    </source>
</evidence>
<feature type="region of interest" description="Disordered" evidence="1">
    <location>
        <begin position="28"/>
        <end position="108"/>
    </location>
</feature>
<proteinExistence type="predicted"/>
<sequence>MVPEVKEAMQSEPSKKFQTMAFGYVLSEKKEKEKSNVEEPSFRGPRLLSNADTGASSSYGPRASRYATSAPYPHPPPLPRPVRRHRRTRSLYDPEDSPDDEDTSGSRSFYKKEDMTDILKVMLSGKVYGFSLGDSTWGTFSVSRVGKPDWNLNVWGQLVMNARQKELLESLTLSHGREQSGFDDIIKGKGKGLVGLLLGPPGLPLYVMSCGGLESYAHEINSLLKTYLELASRRNAVLLLDEADVYLAKRNDNDLERNAIISVFPREIEYYTGILILTTNRAQSIDPAFQSRIHFCHHYHRHNTSTRKKIWKTFVEDSRKNPSIHIDISEDGFDELAALNLNGREIKNTMSLAVSLTASKPGDNLLQAERIIDITKLLQNFNFVDEDEPEDKEEEYRNDETLLNLQIDLPCQGVTENIPKKVRDRRPRKIGIPKIQIRNRSTESSNTGIANSV</sequence>
<feature type="compositionally biased region" description="Basic and acidic residues" evidence="1">
    <location>
        <begin position="28"/>
        <end position="41"/>
    </location>
</feature>
<reference evidence="4" key="1">
    <citation type="submission" date="2020-01" db="EMBL/GenBank/DDBJ databases">
        <authorList>
            <person name="Feng Z.H.Z."/>
        </authorList>
    </citation>
    <scope>NUCLEOTIDE SEQUENCE</scope>
    <source>
        <strain evidence="4">CBS107.38</strain>
    </source>
</reference>
<feature type="domain" description="ATPase AAA-type core" evidence="2">
    <location>
        <begin position="202"/>
        <end position="293"/>
    </location>
</feature>
<dbReference type="PANTHER" id="PTHR46411">
    <property type="entry name" value="FAMILY ATPASE, PUTATIVE-RELATED"/>
    <property type="match status" value="1"/>
</dbReference>